<evidence type="ECO:0000313" key="2">
    <source>
        <dbReference type="Proteomes" id="UP000735302"/>
    </source>
</evidence>
<organism evidence="1 2">
    <name type="scientific">Plakobranchus ocellatus</name>
    <dbReference type="NCBI Taxonomy" id="259542"/>
    <lineage>
        <taxon>Eukaryota</taxon>
        <taxon>Metazoa</taxon>
        <taxon>Spiralia</taxon>
        <taxon>Lophotrochozoa</taxon>
        <taxon>Mollusca</taxon>
        <taxon>Gastropoda</taxon>
        <taxon>Heterobranchia</taxon>
        <taxon>Euthyneura</taxon>
        <taxon>Panpulmonata</taxon>
        <taxon>Sacoglossa</taxon>
        <taxon>Placobranchoidea</taxon>
        <taxon>Plakobranchidae</taxon>
        <taxon>Plakobranchus</taxon>
    </lineage>
</organism>
<proteinExistence type="predicted"/>
<dbReference type="EMBL" id="BLXT01001439">
    <property type="protein sequence ID" value="GFN85628.1"/>
    <property type="molecule type" value="Genomic_DNA"/>
</dbReference>
<accession>A0AAV3YUN4</accession>
<name>A0AAV3YUN4_9GAST</name>
<dbReference type="Proteomes" id="UP000735302">
    <property type="component" value="Unassembled WGS sequence"/>
</dbReference>
<protein>
    <submittedName>
        <fullName evidence="1">Uncharacterized protein</fullName>
    </submittedName>
</protein>
<comment type="caution">
    <text evidence="1">The sequence shown here is derived from an EMBL/GenBank/DDBJ whole genome shotgun (WGS) entry which is preliminary data.</text>
</comment>
<sequence>MVASESALRSVGILLSRVRALPPAPAPYVESESLRSPFCGLATCTNLLQRPNIRKPMLGYGGTARQLACNIGLDKLAAYRVAPRHFSSKMSARLEDVPVIVTLNSGVIMHFSMN</sequence>
<keyword evidence="2" id="KW-1185">Reference proteome</keyword>
<dbReference type="AlphaFoldDB" id="A0AAV3YUN4"/>
<gene>
    <name evidence="1" type="ORF">PoB_001213400</name>
</gene>
<reference evidence="1 2" key="1">
    <citation type="journal article" date="2021" name="Elife">
        <title>Chloroplast acquisition without the gene transfer in kleptoplastic sea slugs, Plakobranchus ocellatus.</title>
        <authorList>
            <person name="Maeda T."/>
            <person name="Takahashi S."/>
            <person name="Yoshida T."/>
            <person name="Shimamura S."/>
            <person name="Takaki Y."/>
            <person name="Nagai Y."/>
            <person name="Toyoda A."/>
            <person name="Suzuki Y."/>
            <person name="Arimoto A."/>
            <person name="Ishii H."/>
            <person name="Satoh N."/>
            <person name="Nishiyama T."/>
            <person name="Hasebe M."/>
            <person name="Maruyama T."/>
            <person name="Minagawa J."/>
            <person name="Obokata J."/>
            <person name="Shigenobu S."/>
        </authorList>
    </citation>
    <scope>NUCLEOTIDE SEQUENCE [LARGE SCALE GENOMIC DNA]</scope>
</reference>
<evidence type="ECO:0000313" key="1">
    <source>
        <dbReference type="EMBL" id="GFN85628.1"/>
    </source>
</evidence>